<feature type="coiled-coil region" evidence="1">
    <location>
        <begin position="136"/>
        <end position="177"/>
    </location>
</feature>
<name>A0A7S0QYF2_9CHLO</name>
<reference evidence="2" key="1">
    <citation type="submission" date="2021-01" db="EMBL/GenBank/DDBJ databases">
        <authorList>
            <person name="Corre E."/>
            <person name="Pelletier E."/>
            <person name="Niang G."/>
            <person name="Scheremetjew M."/>
            <person name="Finn R."/>
            <person name="Kale V."/>
            <person name="Holt S."/>
            <person name="Cochrane G."/>
            <person name="Meng A."/>
            <person name="Brown T."/>
            <person name="Cohen L."/>
        </authorList>
    </citation>
    <scope>NUCLEOTIDE SEQUENCE</scope>
    <source>
        <strain evidence="2">CCMP722</strain>
    </source>
</reference>
<feature type="coiled-coil region" evidence="1">
    <location>
        <begin position="221"/>
        <end position="249"/>
    </location>
</feature>
<accession>A0A7S0QYF2</accession>
<organism evidence="2">
    <name type="scientific">Pyramimonas obovata</name>
    <dbReference type="NCBI Taxonomy" id="1411642"/>
    <lineage>
        <taxon>Eukaryota</taxon>
        <taxon>Viridiplantae</taxon>
        <taxon>Chlorophyta</taxon>
        <taxon>Pyramimonadophyceae</taxon>
        <taxon>Pyramimonadales</taxon>
        <taxon>Pyramimonadaceae</taxon>
        <taxon>Pyramimonas</taxon>
        <taxon>Pyramimonas incertae sedis</taxon>
    </lineage>
</organism>
<sequence length="257" mass="29327">MHLTSTCVRTSGHIVCPSYSKGVQQPRKTHCVVRALADHGHSHHTVKIPKVPQPRVCLQQAKDLFLAAAVCTSFSLSLVQPVLAEDVDPSSRCTTVACKELYERLALKKAAEEAGEPIPDFKLTKEERRQRRVVERARMEEQNREFAKQKMRFAREERAYLLKYRAMEEEAKRLEQDDSLLPIEEKRALVEAAGAKAFETAMVEQRRYEREQGEFEERLAARRAEAAERQAAADAANATERALKKQEEKFCKTQICT</sequence>
<keyword evidence="1" id="KW-0175">Coiled coil</keyword>
<evidence type="ECO:0000313" key="2">
    <source>
        <dbReference type="EMBL" id="CAD8656513.1"/>
    </source>
</evidence>
<proteinExistence type="predicted"/>
<dbReference type="EMBL" id="HBFA01008522">
    <property type="protein sequence ID" value="CAD8656513.1"/>
    <property type="molecule type" value="Transcribed_RNA"/>
</dbReference>
<evidence type="ECO:0000256" key="1">
    <source>
        <dbReference type="SAM" id="Coils"/>
    </source>
</evidence>
<protein>
    <submittedName>
        <fullName evidence="2">Uncharacterized protein</fullName>
    </submittedName>
</protein>
<dbReference type="AlphaFoldDB" id="A0A7S0QYF2"/>
<gene>
    <name evidence="2" type="ORF">POBO1169_LOCUS4476</name>
</gene>